<name>A0A1L2BJN2_9SPIR</name>
<feature type="domain" description="Major outer sheath protein C-terminal" evidence="3">
    <location>
        <begin position="364"/>
        <end position="535"/>
    </location>
</feature>
<feature type="domain" description="Major outer sheath protein N-terminal" evidence="2">
    <location>
        <begin position="83"/>
        <end position="197"/>
    </location>
</feature>
<keyword evidence="1" id="KW-0732">Signal</keyword>
<dbReference type="AlphaFoldDB" id="A0A1L2BJN2"/>
<dbReference type="Pfam" id="PF02707">
    <property type="entry name" value="MOSP_N"/>
    <property type="match status" value="1"/>
</dbReference>
<dbReference type="InterPro" id="IPR003872">
    <property type="entry name" value="MOSP_C"/>
</dbReference>
<evidence type="ECO:0000256" key="1">
    <source>
        <dbReference type="SAM" id="SignalP"/>
    </source>
</evidence>
<evidence type="ECO:0000259" key="3">
    <source>
        <dbReference type="Pfam" id="PF02722"/>
    </source>
</evidence>
<reference evidence="4" key="1">
    <citation type="journal article" date="2017" name="Mol. Oral. Microbiol.">
        <title>Oral Treponeme Major Surface Protein: Sequence Diversity and Distributions within Periodontal Niches.</title>
        <authorList>
            <person name="You M."/>
            <person name="Chan Y."/>
            <person name="Lacap-Bugler D.C."/>
            <person name="Huo Y.B."/>
            <person name="Gao W."/>
            <person name="Keung Leung W."/>
            <person name="Watt R.M."/>
        </authorList>
    </citation>
    <scope>NUCLEOTIDE SEQUENCE</scope>
    <source>
        <strain evidence="4">OMZ 899</strain>
    </source>
</reference>
<dbReference type="Pfam" id="PF02722">
    <property type="entry name" value="MOSP_C"/>
    <property type="match status" value="1"/>
</dbReference>
<feature type="chain" id="PRO_5012340282" evidence="1">
    <location>
        <begin position="21"/>
        <end position="536"/>
    </location>
</feature>
<proteinExistence type="predicted"/>
<evidence type="ECO:0000259" key="2">
    <source>
        <dbReference type="Pfam" id="PF02707"/>
    </source>
</evidence>
<organism evidence="4">
    <name type="scientific">Treponema vincentii</name>
    <dbReference type="NCBI Taxonomy" id="69710"/>
    <lineage>
        <taxon>Bacteria</taxon>
        <taxon>Pseudomonadati</taxon>
        <taxon>Spirochaetota</taxon>
        <taxon>Spirochaetia</taxon>
        <taxon>Spirochaetales</taxon>
        <taxon>Treponemataceae</taxon>
        <taxon>Treponema</taxon>
    </lineage>
</organism>
<protein>
    <submittedName>
        <fullName evidence="4">Major surface protein</fullName>
    </submittedName>
</protein>
<dbReference type="InterPro" id="IPR003857">
    <property type="entry name" value="MOSP_N"/>
</dbReference>
<feature type="signal peptide" evidence="1">
    <location>
        <begin position="1"/>
        <end position="20"/>
    </location>
</feature>
<gene>
    <name evidence="4" type="primary">msp</name>
</gene>
<dbReference type="EMBL" id="KT192169">
    <property type="protein sequence ID" value="ALR88533.1"/>
    <property type="molecule type" value="Genomic_DNA"/>
</dbReference>
<dbReference type="NCBIfam" id="NF033926">
    <property type="entry name" value="msp_porin"/>
    <property type="match status" value="1"/>
</dbReference>
<evidence type="ECO:0000313" key="4">
    <source>
        <dbReference type="EMBL" id="ALR88533.1"/>
    </source>
</evidence>
<sequence length="536" mass="59139">MKKYLLVSLTILFAAAFVWAADAATAEPSVDIEADATLSWGIDLGSKAEPGLKHGFKNEASWSVKFPLLKKADKTSTKNDVPVYGEVSLTDVELNILSQKKSGGNFVLDGKVDGLAAKLVIYGAYVSVFNKPDFEANYAKIWVPADKNKKYRPEDYEFYPSFSGYGTKIGYANKDLMDLDIGLKFGSNSNYDPDGSSKIYSEKYFDGNTELGDDEYIRVTEKRRIIQEVSKEKYDNTPGADQAPPGLTAAPYYIYKIEEISVWKSGKDIRFPKAGKYPFKTEKDGDDENKFKYAIGFDLSIKPLDKMLALAFTVNTTFGKSYPDANLNFGAEVTSEPVDGLELKAGFDGKYDFNKSGSSAFDWDTVFTAKCKWIGAGVYAASAGTEVGAGITDIAVFAQFVTKDSKKDATNLVEGLDAGAYVGMYRLLTTTKSRFPVFAKVWGSYKVSINDSMWIKPFAHVWFDTNPFPEAKKTSAQPYAVAYDIGVTYSPVEKVEVEAKWSHGEIAKNKYASVITKSVTGGERYGKFVLSLTLTY</sequence>
<accession>A0A1L2BJN2</accession>